<organism evidence="1 2">
    <name type="scientific">Breznakibacter xylanolyticus</name>
    <dbReference type="NCBI Taxonomy" id="990"/>
    <lineage>
        <taxon>Bacteria</taxon>
        <taxon>Pseudomonadati</taxon>
        <taxon>Bacteroidota</taxon>
        <taxon>Bacteroidia</taxon>
        <taxon>Marinilabiliales</taxon>
        <taxon>Marinilabiliaceae</taxon>
        <taxon>Breznakibacter</taxon>
    </lineage>
</organism>
<comment type="caution">
    <text evidence="1">The sequence shown here is derived from an EMBL/GenBank/DDBJ whole genome shotgun (WGS) entry which is preliminary data.</text>
</comment>
<dbReference type="EMBL" id="QKZK01000070">
    <property type="protein sequence ID" value="PZX09822.1"/>
    <property type="molecule type" value="Genomic_DNA"/>
</dbReference>
<accession>A0A2W7NET7</accession>
<keyword evidence="2" id="KW-1185">Reference proteome</keyword>
<proteinExistence type="predicted"/>
<protein>
    <submittedName>
        <fullName evidence="1">Uncharacterized protein</fullName>
    </submittedName>
</protein>
<gene>
    <name evidence="1" type="ORF">LX69_03510</name>
</gene>
<sequence>MSVWWAFLRKVFFVHELHELHELIPRIEGNSRLGIAEWVFVVDNEERGFEGVSECLMV</sequence>
<dbReference type="AlphaFoldDB" id="A0A2W7NET7"/>
<evidence type="ECO:0000313" key="1">
    <source>
        <dbReference type="EMBL" id="PZX09822.1"/>
    </source>
</evidence>
<dbReference type="Proteomes" id="UP000249239">
    <property type="component" value="Unassembled WGS sequence"/>
</dbReference>
<reference evidence="1 2" key="1">
    <citation type="submission" date="2018-06" db="EMBL/GenBank/DDBJ databases">
        <title>Genomic Encyclopedia of Archaeal and Bacterial Type Strains, Phase II (KMG-II): from individual species to whole genera.</title>
        <authorList>
            <person name="Goeker M."/>
        </authorList>
    </citation>
    <scope>NUCLEOTIDE SEQUENCE [LARGE SCALE GENOMIC DNA]</scope>
    <source>
        <strain evidence="1 2">DSM 6779</strain>
    </source>
</reference>
<name>A0A2W7NET7_9BACT</name>
<evidence type="ECO:0000313" key="2">
    <source>
        <dbReference type="Proteomes" id="UP000249239"/>
    </source>
</evidence>